<evidence type="ECO:0000313" key="1">
    <source>
        <dbReference type="EMBL" id="WAI02545.1"/>
    </source>
</evidence>
<dbReference type="EMBL" id="CP113361">
    <property type="protein sequence ID" value="WAI02545.1"/>
    <property type="molecule type" value="Genomic_DNA"/>
</dbReference>
<accession>A0A9X9T9E2</accession>
<dbReference type="Gene3D" id="3.90.226.10">
    <property type="entry name" value="2-enoyl-CoA Hydratase, Chain A, domain 1"/>
    <property type="match status" value="1"/>
</dbReference>
<organism evidence="1 2">
    <name type="scientific">Methanogenium organophilum</name>
    <dbReference type="NCBI Taxonomy" id="2199"/>
    <lineage>
        <taxon>Archaea</taxon>
        <taxon>Methanobacteriati</taxon>
        <taxon>Methanobacteriota</taxon>
        <taxon>Stenosarchaea group</taxon>
        <taxon>Methanomicrobia</taxon>
        <taxon>Methanomicrobiales</taxon>
        <taxon>Methanomicrobiaceae</taxon>
        <taxon>Methanogenium</taxon>
    </lineage>
</organism>
<dbReference type="PANTHER" id="PTHR35984">
    <property type="entry name" value="PERIPLASMIC SERINE PROTEASE"/>
    <property type="match status" value="1"/>
</dbReference>
<evidence type="ECO:0008006" key="3">
    <source>
        <dbReference type="Google" id="ProtNLM"/>
    </source>
</evidence>
<keyword evidence="2" id="KW-1185">Reference proteome</keyword>
<dbReference type="InterPro" id="IPR029045">
    <property type="entry name" value="ClpP/crotonase-like_dom_sf"/>
</dbReference>
<proteinExistence type="predicted"/>
<dbReference type="RefSeq" id="WP_268187843.1">
    <property type="nucleotide sequence ID" value="NZ_CP113361.1"/>
</dbReference>
<dbReference type="PANTHER" id="PTHR35984:SF1">
    <property type="entry name" value="PERIPLASMIC SERINE PROTEASE"/>
    <property type="match status" value="1"/>
</dbReference>
<dbReference type="Pfam" id="PF01972">
    <property type="entry name" value="SDH_protease"/>
    <property type="match status" value="1"/>
</dbReference>
<dbReference type="KEGG" id="mou:OU421_00335"/>
<dbReference type="InterPro" id="IPR002825">
    <property type="entry name" value="Pept_S49_ser-pept_pro"/>
</dbReference>
<dbReference type="GeneID" id="76833503"/>
<sequence>MKNYIFIMVFEQRKEIIQKIENLRNSKVITYVVTSRPNINTMMDRKDLREFYRHLEAFSDNDVEKIDLFIYSHGGDSVVGWALVNLIREYSNKFAVLVPYSAFSCATSVAVGADEIVMSKLGTLGPIDPKVSNEFNPERNGAQIPISVEDIGGYISLLKDKFDMRDEELLSKLAEILSKDVRPLALGNAYRQYIKAREDARKLLELHMDPINDRNTIDRIIETLVEKLYSHSHHVNRKEAKNLGLKVQYSEEFKDENDNLSNLMWDLYLDYEAELQLSRPYVDELPEGTNTKCEIPTKYIESVNNSSVFVIEQEWINKGFQEGAKVSNTNNGPGVFIPPSTLIPIPVRGQLVQMNNLVYEKRETTYWKSV</sequence>
<gene>
    <name evidence="1" type="ORF">OU421_00335</name>
</gene>
<dbReference type="AlphaFoldDB" id="A0A9X9T9E2"/>
<evidence type="ECO:0000313" key="2">
    <source>
        <dbReference type="Proteomes" id="UP001163096"/>
    </source>
</evidence>
<dbReference type="GO" id="GO:0016020">
    <property type="term" value="C:membrane"/>
    <property type="evidence" value="ECO:0007669"/>
    <property type="project" value="InterPro"/>
</dbReference>
<protein>
    <recommendedName>
        <fullName evidence="3">Serine dehydrogenase proteinase</fullName>
    </recommendedName>
</protein>
<reference evidence="1" key="1">
    <citation type="submission" date="2022-11" db="EMBL/GenBank/DDBJ databases">
        <title>Complete genome sequence of Methanogenium organophilum DSM 3596.</title>
        <authorList>
            <person name="Chen S.-C."/>
            <person name="Lai S.-J."/>
            <person name="You Y.-T."/>
        </authorList>
    </citation>
    <scope>NUCLEOTIDE SEQUENCE</scope>
    <source>
        <strain evidence="1">DSM 3596</strain>
    </source>
</reference>
<name>A0A9X9T9E2_METOG</name>
<dbReference type="Proteomes" id="UP001163096">
    <property type="component" value="Chromosome"/>
</dbReference>
<dbReference type="SUPFAM" id="SSF52096">
    <property type="entry name" value="ClpP/crotonase"/>
    <property type="match status" value="1"/>
</dbReference>